<evidence type="ECO:0000256" key="2">
    <source>
        <dbReference type="SAM" id="Phobius"/>
    </source>
</evidence>
<organism evidence="3 4">
    <name type="scientific">Vibrio amylolyticus</name>
    <dbReference type="NCBI Taxonomy" id="2847292"/>
    <lineage>
        <taxon>Bacteria</taxon>
        <taxon>Pseudomonadati</taxon>
        <taxon>Pseudomonadota</taxon>
        <taxon>Gammaproteobacteria</taxon>
        <taxon>Vibrionales</taxon>
        <taxon>Vibrionaceae</taxon>
        <taxon>Vibrio</taxon>
    </lineage>
</organism>
<comment type="caution">
    <text evidence="3">The sequence shown here is derived from an EMBL/GenBank/DDBJ whole genome shotgun (WGS) entry which is preliminary data.</text>
</comment>
<dbReference type="AlphaFoldDB" id="A0A9X2BI27"/>
<protein>
    <submittedName>
        <fullName evidence="3">DUF2850 domain-containing protein</fullName>
    </submittedName>
</protein>
<dbReference type="Proteomes" id="UP001139559">
    <property type="component" value="Unassembled WGS sequence"/>
</dbReference>
<keyword evidence="4" id="KW-1185">Reference proteome</keyword>
<feature type="compositionally biased region" description="Basic and acidic residues" evidence="1">
    <location>
        <begin position="139"/>
        <end position="148"/>
    </location>
</feature>
<reference evidence="3" key="1">
    <citation type="submission" date="2021-11" db="EMBL/GenBank/DDBJ databases">
        <title>Vibrio ZSDE26 sp. nov. and Vibrio ZSDZ34 sp. nov., isolated from coastal seawater in Qingdao.</title>
        <authorList>
            <person name="Zhang P."/>
        </authorList>
    </citation>
    <scope>NUCLEOTIDE SEQUENCE</scope>
    <source>
        <strain evidence="3">ZSDE26</strain>
    </source>
</reference>
<keyword evidence="2" id="KW-1133">Transmembrane helix</keyword>
<name>A0A9X2BI27_9VIBR</name>
<gene>
    <name evidence="3" type="ORF">KP803_14790</name>
</gene>
<proteinExistence type="predicted"/>
<dbReference type="RefSeq" id="WP_248009800.1">
    <property type="nucleotide sequence ID" value="NZ_JAJHVV010000009.1"/>
</dbReference>
<keyword evidence="2" id="KW-0472">Membrane</keyword>
<evidence type="ECO:0000256" key="1">
    <source>
        <dbReference type="SAM" id="MobiDB-lite"/>
    </source>
</evidence>
<accession>A0A9X2BI27</accession>
<dbReference type="EMBL" id="JAJHVV010000009">
    <property type="protein sequence ID" value="MCK6264544.1"/>
    <property type="molecule type" value="Genomic_DNA"/>
</dbReference>
<evidence type="ECO:0000313" key="3">
    <source>
        <dbReference type="EMBL" id="MCK6264544.1"/>
    </source>
</evidence>
<feature type="region of interest" description="Disordered" evidence="1">
    <location>
        <begin position="127"/>
        <end position="148"/>
    </location>
</feature>
<sequence>MFSREQLVKTALISVLTVLGLSFASLTYFSYQEYVNPKHVYGSWIEIGTPSYDTDVLVLSAEGVFRNKRLISTMFEFDGKQINLQTGKGEFIYQLAGTPNSPQIKRIHPSGPVKRFIKKGYEHTVDTGSAGAGKNRRAALSEHFNKSK</sequence>
<keyword evidence="2" id="KW-0812">Transmembrane</keyword>
<feature type="transmembrane region" description="Helical" evidence="2">
    <location>
        <begin position="12"/>
        <end position="31"/>
    </location>
</feature>
<evidence type="ECO:0000313" key="4">
    <source>
        <dbReference type="Proteomes" id="UP001139559"/>
    </source>
</evidence>
<dbReference type="InterPro" id="IPR021271">
    <property type="entry name" value="DUF2850"/>
</dbReference>
<dbReference type="Pfam" id="PF11012">
    <property type="entry name" value="DUF2850"/>
    <property type="match status" value="1"/>
</dbReference>